<evidence type="ECO:0000256" key="3">
    <source>
        <dbReference type="ARBA" id="ARBA00004810"/>
    </source>
</evidence>
<comment type="pathway">
    <text evidence="3 13">Amino-acid biosynthesis; L-isoleucine biosynthesis; 2-oxobutanoate from L-threonine: step 1/1.</text>
</comment>
<dbReference type="InterPro" id="IPR050147">
    <property type="entry name" value="Ser/Thr_Dehydratase"/>
</dbReference>
<evidence type="ECO:0000313" key="17">
    <source>
        <dbReference type="Proteomes" id="UP000289465"/>
    </source>
</evidence>
<protein>
    <recommendedName>
        <fullName evidence="13">L-threonine dehydratase</fullName>
        <ecNumber evidence="13">4.3.1.19</ecNumber>
    </recommendedName>
    <alternativeName>
        <fullName evidence="13">Threonine deaminase</fullName>
    </alternativeName>
</protein>
<organism evidence="16 17">
    <name type="scientific">Achromobacter veterisilvae</name>
    <dbReference type="NCBI Taxonomy" id="2069367"/>
    <lineage>
        <taxon>Bacteria</taxon>
        <taxon>Pseudomonadati</taxon>
        <taxon>Pseudomonadota</taxon>
        <taxon>Betaproteobacteria</taxon>
        <taxon>Burkholderiales</taxon>
        <taxon>Alcaligenaceae</taxon>
        <taxon>Achromobacter</taxon>
    </lineage>
</organism>
<feature type="domain" description="ACT-like" evidence="15">
    <location>
        <begin position="372"/>
        <end position="443"/>
    </location>
</feature>
<evidence type="ECO:0000256" key="11">
    <source>
        <dbReference type="ARBA" id="ARBA00023304"/>
    </source>
</evidence>
<proteinExistence type="inferred from homology"/>
<gene>
    <name evidence="16" type="primary">ilvA_1</name>
    <name evidence="13" type="synonym">ilvA</name>
    <name evidence="16" type="ORF">AVE30378_00129</name>
</gene>
<evidence type="ECO:0000259" key="15">
    <source>
        <dbReference type="PROSITE" id="PS51672"/>
    </source>
</evidence>
<evidence type="ECO:0000313" key="16">
    <source>
        <dbReference type="EMBL" id="SSW62385.1"/>
    </source>
</evidence>
<evidence type="ECO:0000256" key="1">
    <source>
        <dbReference type="ARBA" id="ARBA00001274"/>
    </source>
</evidence>
<evidence type="ECO:0000256" key="4">
    <source>
        <dbReference type="ARBA" id="ARBA00010869"/>
    </source>
</evidence>
<feature type="region of interest" description="Disordered" evidence="14">
    <location>
        <begin position="1"/>
        <end position="38"/>
    </location>
</feature>
<dbReference type="EC" id="4.3.1.19" evidence="13"/>
<dbReference type="GO" id="GO:0004794">
    <property type="term" value="F:threonine deaminase activity"/>
    <property type="evidence" value="ECO:0007669"/>
    <property type="project" value="UniProtKB-UniRule"/>
</dbReference>
<dbReference type="PANTHER" id="PTHR48078">
    <property type="entry name" value="THREONINE DEHYDRATASE, MITOCHONDRIAL-RELATED"/>
    <property type="match status" value="1"/>
</dbReference>
<dbReference type="InterPro" id="IPR038110">
    <property type="entry name" value="TD_ACT-like_sf"/>
</dbReference>
<dbReference type="InterPro" id="IPR036052">
    <property type="entry name" value="TrpB-like_PALP_sf"/>
</dbReference>
<dbReference type="FunFam" id="3.40.1020.10:FF:000001">
    <property type="entry name" value="L-threonine dehydratase"/>
    <property type="match status" value="1"/>
</dbReference>
<keyword evidence="10 13" id="KW-0456">Lyase</keyword>
<evidence type="ECO:0000256" key="8">
    <source>
        <dbReference type="ARBA" id="ARBA00022737"/>
    </source>
</evidence>
<dbReference type="SUPFAM" id="SSF55021">
    <property type="entry name" value="ACT-like"/>
    <property type="match status" value="2"/>
</dbReference>
<dbReference type="CDD" id="cd01562">
    <property type="entry name" value="Thr-dehyd"/>
    <property type="match status" value="1"/>
</dbReference>
<dbReference type="GO" id="GO:0006567">
    <property type="term" value="P:L-threonine catabolic process"/>
    <property type="evidence" value="ECO:0007669"/>
    <property type="project" value="TreeGrafter"/>
</dbReference>
<keyword evidence="7 13" id="KW-0412">Isoleucine biosynthesis</keyword>
<dbReference type="FunFam" id="3.40.50.1100:FF:000008">
    <property type="entry name" value="L-threonine dehydratase"/>
    <property type="match status" value="1"/>
</dbReference>
<dbReference type="Pfam" id="PF00291">
    <property type="entry name" value="PALP"/>
    <property type="match status" value="1"/>
</dbReference>
<dbReference type="GO" id="GO:0009097">
    <property type="term" value="P:isoleucine biosynthetic process"/>
    <property type="evidence" value="ECO:0007669"/>
    <property type="project" value="UniProtKB-UniRule"/>
</dbReference>
<dbReference type="Gene3D" id="3.40.50.1100">
    <property type="match status" value="2"/>
</dbReference>
<dbReference type="NCBIfam" id="NF009130">
    <property type="entry name" value="PRK12483.1"/>
    <property type="match status" value="1"/>
</dbReference>
<dbReference type="Pfam" id="PF00585">
    <property type="entry name" value="Thr_dehydrat_C"/>
    <property type="match status" value="2"/>
</dbReference>
<dbReference type="AlphaFoldDB" id="A0A446C3G6"/>
<dbReference type="PROSITE" id="PS51672">
    <property type="entry name" value="ACT_LIKE"/>
    <property type="match status" value="2"/>
</dbReference>
<dbReference type="NCBIfam" id="NF006674">
    <property type="entry name" value="PRK09224.1"/>
    <property type="match status" value="1"/>
</dbReference>
<dbReference type="SUPFAM" id="SSF53686">
    <property type="entry name" value="Tryptophan synthase beta subunit-like PLP-dependent enzymes"/>
    <property type="match status" value="1"/>
</dbReference>
<comment type="subunit">
    <text evidence="5 13">Homotetramer.</text>
</comment>
<sequence>MWPPLPGKHTEAESQMHHTPQAPHSTQAQPQAAAFQDGKASPMEYLRQILTARIYDIARETELDPARGLSARLGNPVFFKREDNQPVFSFKVRGAYNKMRNTPRAALDRGVITASAGNHAQGVAISAARMGVRAIIVVPQTTPQVKVDAVKAHGGPTVTVVQAGDSYSDAYAHAQNLARAQDLTFIPAFDDPYVIAGQGTVGMEILRQHAGPLHAVFVPIGGGGLAAGIATYIKAVDPGVKVIGVQTEDSSAMSLSMQVGERVNLPEVGLFSDGTAVKLVGEETFRLCREYLDEIILVDTDAVCAAIKDVFLDTRSVLEPAGALAVAGLKKYVQRDGVQGLPMVAVTSGANMNFDRLRFVADRAEVGEAREAVFAVTVPEERGSFRRFCGVIGQRSVTEFNYRIADARTAHIFVSVQIARRGDAAEIMAALQEQGFSVGDLTNNELSKQHIRYMVGGRSPLAGGERLFRFEFPERPGALMKFLTAMAPNWNISLFHYRNQGADFSSALVGIQAPLADSGALDAFLRELGYAHFEETANEAYRQFLA</sequence>
<feature type="domain" description="ACT-like" evidence="15">
    <location>
        <begin position="466"/>
        <end position="537"/>
    </location>
</feature>
<dbReference type="CDD" id="cd04906">
    <property type="entry name" value="ACT_ThrD-I_1"/>
    <property type="match status" value="1"/>
</dbReference>
<evidence type="ECO:0000256" key="7">
    <source>
        <dbReference type="ARBA" id="ARBA00022624"/>
    </source>
</evidence>
<evidence type="ECO:0000256" key="6">
    <source>
        <dbReference type="ARBA" id="ARBA00022605"/>
    </source>
</evidence>
<evidence type="ECO:0000256" key="14">
    <source>
        <dbReference type="SAM" id="MobiDB-lite"/>
    </source>
</evidence>
<reference evidence="16 17" key="1">
    <citation type="submission" date="2018-07" db="EMBL/GenBank/DDBJ databases">
        <authorList>
            <person name="Peeters C."/>
        </authorList>
    </citation>
    <scope>NUCLEOTIDE SEQUENCE [LARGE SCALE GENOMIC DNA]</scope>
    <source>
        <strain evidence="16 17">LMG 30378</strain>
    </source>
</reference>
<comment type="catalytic activity">
    <reaction evidence="1 13">
        <text>L-threonine = 2-oxobutanoate + NH4(+)</text>
        <dbReference type="Rhea" id="RHEA:22108"/>
        <dbReference type="ChEBI" id="CHEBI:16763"/>
        <dbReference type="ChEBI" id="CHEBI:28938"/>
        <dbReference type="ChEBI" id="CHEBI:57926"/>
        <dbReference type="EC" id="4.3.1.19"/>
    </reaction>
</comment>
<comment type="similarity">
    <text evidence="4 13">Belongs to the serine/threonine dehydratase family.</text>
</comment>
<dbReference type="InterPro" id="IPR001926">
    <property type="entry name" value="TrpB-like_PALP"/>
</dbReference>
<dbReference type="EMBL" id="UFQC01000001">
    <property type="protein sequence ID" value="SSW62385.1"/>
    <property type="molecule type" value="Genomic_DNA"/>
</dbReference>
<dbReference type="GO" id="GO:0003941">
    <property type="term" value="F:L-serine ammonia-lyase activity"/>
    <property type="evidence" value="ECO:0007669"/>
    <property type="project" value="TreeGrafter"/>
</dbReference>
<dbReference type="Gene3D" id="3.40.1020.10">
    <property type="entry name" value="Biosynthetic Threonine Deaminase, Domain 3"/>
    <property type="match status" value="1"/>
</dbReference>
<dbReference type="PANTHER" id="PTHR48078:SF11">
    <property type="entry name" value="THREONINE DEHYDRATASE, MITOCHONDRIAL"/>
    <property type="match status" value="1"/>
</dbReference>
<dbReference type="CDD" id="cd04907">
    <property type="entry name" value="ACT_ThrD-I_2"/>
    <property type="match status" value="1"/>
</dbReference>
<evidence type="ECO:0000256" key="2">
    <source>
        <dbReference type="ARBA" id="ARBA00001933"/>
    </source>
</evidence>
<keyword evidence="11 13" id="KW-0100">Branched-chain amino acid biosynthesis</keyword>
<dbReference type="InterPro" id="IPR001721">
    <property type="entry name" value="TD_ACT-like"/>
</dbReference>
<evidence type="ECO:0000256" key="9">
    <source>
        <dbReference type="ARBA" id="ARBA00022898"/>
    </source>
</evidence>
<comment type="cofactor">
    <cofactor evidence="2 13">
        <name>pyridoxal 5'-phosphate</name>
        <dbReference type="ChEBI" id="CHEBI:597326"/>
    </cofactor>
</comment>
<comment type="function">
    <text evidence="12 13">Catalyzes the anaerobic formation of alpha-ketobutyrate and ammonia from threonine in a two-step reaction. The first step involved a dehydration of threonine and a production of enamine intermediates (aminocrotonate), which tautomerizes to its imine form (iminobutyrate). Both intermediates are unstable and short-lived. The second step is the nonenzymatic hydrolysis of the enamine/imine intermediates to form 2-ketobutyrate and free ammonia. In the low water environment of the cell, the second step is accelerated by RidA.</text>
</comment>
<keyword evidence="6 13" id="KW-0028">Amino-acid biosynthesis</keyword>
<dbReference type="GO" id="GO:0006565">
    <property type="term" value="P:L-serine catabolic process"/>
    <property type="evidence" value="ECO:0007669"/>
    <property type="project" value="TreeGrafter"/>
</dbReference>
<keyword evidence="9 13" id="KW-0663">Pyridoxal phosphate</keyword>
<evidence type="ECO:0000256" key="13">
    <source>
        <dbReference type="RuleBase" id="RU362012"/>
    </source>
</evidence>
<dbReference type="NCBIfam" id="TIGR01124">
    <property type="entry name" value="ilvA_2Cterm"/>
    <property type="match status" value="1"/>
</dbReference>
<keyword evidence="8" id="KW-0677">Repeat</keyword>
<dbReference type="Proteomes" id="UP000289465">
    <property type="component" value="Unassembled WGS sequence"/>
</dbReference>
<evidence type="ECO:0000256" key="5">
    <source>
        <dbReference type="ARBA" id="ARBA00011881"/>
    </source>
</evidence>
<name>A0A446C3G6_9BURK</name>
<dbReference type="InterPro" id="IPR005787">
    <property type="entry name" value="Thr_deHydtase_biosynth"/>
</dbReference>
<evidence type="ECO:0000256" key="10">
    <source>
        <dbReference type="ARBA" id="ARBA00023239"/>
    </source>
</evidence>
<evidence type="ECO:0000256" key="12">
    <source>
        <dbReference type="ARBA" id="ARBA00025527"/>
    </source>
</evidence>
<accession>A0A446C3G6</accession>
<dbReference type="InterPro" id="IPR045865">
    <property type="entry name" value="ACT-like_dom_sf"/>
</dbReference>
<dbReference type="UniPathway" id="UPA00047">
    <property type="reaction ID" value="UER00054"/>
</dbReference>